<evidence type="ECO:0000313" key="3">
    <source>
        <dbReference type="Proteomes" id="UP000316621"/>
    </source>
</evidence>
<dbReference type="AlphaFoldDB" id="A0A4Y7KGI6"/>
<name>A0A4Y7KGI6_PAPSO</name>
<evidence type="ECO:0000313" key="2">
    <source>
        <dbReference type="EMBL" id="RZC71271.1"/>
    </source>
</evidence>
<feature type="region of interest" description="Disordered" evidence="1">
    <location>
        <begin position="17"/>
        <end position="39"/>
    </location>
</feature>
<dbReference type="EMBL" id="CM010721">
    <property type="protein sequence ID" value="RZC71271.1"/>
    <property type="molecule type" value="Genomic_DNA"/>
</dbReference>
<dbReference type="Gramene" id="RZC71271">
    <property type="protein sequence ID" value="RZC71271"/>
    <property type="gene ID" value="C5167_034465"/>
</dbReference>
<reference evidence="2 3" key="1">
    <citation type="journal article" date="2018" name="Science">
        <title>The opium poppy genome and morphinan production.</title>
        <authorList>
            <person name="Guo L."/>
            <person name="Winzer T."/>
            <person name="Yang X."/>
            <person name="Li Y."/>
            <person name="Ning Z."/>
            <person name="He Z."/>
            <person name="Teodor R."/>
            <person name="Lu Y."/>
            <person name="Bowser T.A."/>
            <person name="Graham I.A."/>
            <person name="Ye K."/>
        </authorList>
    </citation>
    <scope>NUCLEOTIDE SEQUENCE [LARGE SCALE GENOMIC DNA]</scope>
    <source>
        <strain evidence="3">cv. HN1</strain>
        <tissue evidence="2">Leaves</tissue>
    </source>
</reference>
<evidence type="ECO:0000256" key="1">
    <source>
        <dbReference type="SAM" id="MobiDB-lite"/>
    </source>
</evidence>
<dbReference type="Proteomes" id="UP000316621">
    <property type="component" value="Chromosome 7"/>
</dbReference>
<sequence>LGDRCVKWFKGKQKTIRNSREEPPLKKNKLEEKNAEERARLADGKEVHQVDYMSPKPWYHERIVKPLGPYLTW</sequence>
<proteinExistence type="predicted"/>
<keyword evidence="3" id="KW-1185">Reference proteome</keyword>
<gene>
    <name evidence="2" type="ORF">C5167_034465</name>
</gene>
<protein>
    <submittedName>
        <fullName evidence="2">Uncharacterized protein</fullName>
    </submittedName>
</protein>
<organism evidence="2 3">
    <name type="scientific">Papaver somniferum</name>
    <name type="common">Opium poppy</name>
    <dbReference type="NCBI Taxonomy" id="3469"/>
    <lineage>
        <taxon>Eukaryota</taxon>
        <taxon>Viridiplantae</taxon>
        <taxon>Streptophyta</taxon>
        <taxon>Embryophyta</taxon>
        <taxon>Tracheophyta</taxon>
        <taxon>Spermatophyta</taxon>
        <taxon>Magnoliopsida</taxon>
        <taxon>Ranunculales</taxon>
        <taxon>Papaveraceae</taxon>
        <taxon>Papaveroideae</taxon>
        <taxon>Papaver</taxon>
    </lineage>
</organism>
<accession>A0A4Y7KGI6</accession>
<feature type="compositionally biased region" description="Basic and acidic residues" evidence="1">
    <location>
        <begin position="18"/>
        <end position="39"/>
    </location>
</feature>
<feature type="non-terminal residue" evidence="2">
    <location>
        <position position="1"/>
    </location>
</feature>